<feature type="chain" id="PRO_5021023230" evidence="1">
    <location>
        <begin position="19"/>
        <end position="110"/>
    </location>
</feature>
<evidence type="ECO:0000256" key="1">
    <source>
        <dbReference type="SAM" id="SignalP"/>
    </source>
</evidence>
<reference evidence="2 3" key="1">
    <citation type="submission" date="2018-01" db="EMBL/GenBank/DDBJ databases">
        <title>Co-occurrence of chitin degradation, pigmentation and bioactivity in marine Pseudoalteromonas.</title>
        <authorList>
            <person name="Paulsen S."/>
            <person name="Gram L."/>
            <person name="Machado H."/>
        </authorList>
    </citation>
    <scope>NUCLEOTIDE SEQUENCE [LARGE SCALE GENOMIC DNA]</scope>
    <source>
        <strain evidence="2 3">S3898</strain>
    </source>
</reference>
<proteinExistence type="predicted"/>
<protein>
    <submittedName>
        <fullName evidence="2">Uncharacterized protein</fullName>
    </submittedName>
</protein>
<organism evidence="2 3">
    <name type="scientific">Pseudoalteromonas phenolica</name>
    <dbReference type="NCBI Taxonomy" id="161398"/>
    <lineage>
        <taxon>Bacteria</taxon>
        <taxon>Pseudomonadati</taxon>
        <taxon>Pseudomonadota</taxon>
        <taxon>Gammaproteobacteria</taxon>
        <taxon>Alteromonadales</taxon>
        <taxon>Pseudoalteromonadaceae</taxon>
        <taxon>Pseudoalteromonas</taxon>
    </lineage>
</organism>
<dbReference type="AlphaFoldDB" id="A0A4Q7INL2"/>
<evidence type="ECO:0000313" key="3">
    <source>
        <dbReference type="Proteomes" id="UP000291338"/>
    </source>
</evidence>
<gene>
    <name evidence="2" type="ORF">C1E23_13280</name>
</gene>
<dbReference type="EMBL" id="PPSX01000047">
    <property type="protein sequence ID" value="RZQ52627.1"/>
    <property type="molecule type" value="Genomic_DNA"/>
</dbReference>
<evidence type="ECO:0000313" key="2">
    <source>
        <dbReference type="EMBL" id="RZQ52627.1"/>
    </source>
</evidence>
<accession>A0A4Q7INL2</accession>
<dbReference type="RefSeq" id="WP_130256038.1">
    <property type="nucleotide sequence ID" value="NZ_PPSX01000047.1"/>
</dbReference>
<keyword evidence="1" id="KW-0732">Signal</keyword>
<name>A0A4Q7INL2_9GAMM</name>
<feature type="signal peptide" evidence="1">
    <location>
        <begin position="1"/>
        <end position="18"/>
    </location>
</feature>
<dbReference type="Proteomes" id="UP000291338">
    <property type="component" value="Unassembled WGS sequence"/>
</dbReference>
<comment type="caution">
    <text evidence="2">The sequence shown here is derived from an EMBL/GenBank/DDBJ whole genome shotgun (WGS) entry which is preliminary data.</text>
</comment>
<sequence length="110" mass="12556">MKYLSMFLLLIFSFKTFAERQTGIITGLVPFESNGKKIIVFKLEDNVSGECNTTARFAFDDSKINYDLMASTLLSAYHSKTRVQVEFNRTCHAWGNSFDSRYICIGDINC</sequence>